<organism evidence="1 2">
    <name type="scientific">Caerostris extrusa</name>
    <name type="common">Bark spider</name>
    <name type="synonym">Caerostris bankana</name>
    <dbReference type="NCBI Taxonomy" id="172846"/>
    <lineage>
        <taxon>Eukaryota</taxon>
        <taxon>Metazoa</taxon>
        <taxon>Ecdysozoa</taxon>
        <taxon>Arthropoda</taxon>
        <taxon>Chelicerata</taxon>
        <taxon>Arachnida</taxon>
        <taxon>Araneae</taxon>
        <taxon>Araneomorphae</taxon>
        <taxon>Entelegynae</taxon>
        <taxon>Araneoidea</taxon>
        <taxon>Araneidae</taxon>
        <taxon>Caerostris</taxon>
    </lineage>
</organism>
<gene>
    <name evidence="1" type="ORF">CEXT_182111</name>
</gene>
<accession>A0AAV4Y5S7</accession>
<dbReference type="EMBL" id="BPLR01001318">
    <property type="protein sequence ID" value="GIZ01570.1"/>
    <property type="molecule type" value="Genomic_DNA"/>
</dbReference>
<dbReference type="AlphaFoldDB" id="A0AAV4Y5S7"/>
<protein>
    <submittedName>
        <fullName evidence="1">Uncharacterized protein</fullName>
    </submittedName>
</protein>
<keyword evidence="2" id="KW-1185">Reference proteome</keyword>
<evidence type="ECO:0000313" key="1">
    <source>
        <dbReference type="EMBL" id="GIZ01570.1"/>
    </source>
</evidence>
<evidence type="ECO:0000313" key="2">
    <source>
        <dbReference type="Proteomes" id="UP001054945"/>
    </source>
</evidence>
<proteinExistence type="predicted"/>
<dbReference type="Proteomes" id="UP001054945">
    <property type="component" value="Unassembled WGS sequence"/>
</dbReference>
<sequence>MPPDPCSTNDPCFRNILRAIGNFENDKHVVGTVAEDHGKVGRDLAGVEGILHLLARPPPSLCYVPNGRSPTFEDGAIRKFNLITLELRRVSAFDRGLIKCESIGTRQMKRFVLEINHHVSGLAVPKGYPFIHLIKKMCPVRLVKIPSAVVERRSCTGS</sequence>
<comment type="caution">
    <text evidence="1">The sequence shown here is derived from an EMBL/GenBank/DDBJ whole genome shotgun (WGS) entry which is preliminary data.</text>
</comment>
<name>A0AAV4Y5S7_CAEEX</name>
<reference evidence="1 2" key="1">
    <citation type="submission" date="2021-06" db="EMBL/GenBank/DDBJ databases">
        <title>Caerostris extrusa draft genome.</title>
        <authorList>
            <person name="Kono N."/>
            <person name="Arakawa K."/>
        </authorList>
    </citation>
    <scope>NUCLEOTIDE SEQUENCE [LARGE SCALE GENOMIC DNA]</scope>
</reference>